<feature type="compositionally biased region" description="Low complexity" evidence="1">
    <location>
        <begin position="161"/>
        <end position="170"/>
    </location>
</feature>
<feature type="region of interest" description="Disordered" evidence="1">
    <location>
        <begin position="138"/>
        <end position="176"/>
    </location>
</feature>
<evidence type="ECO:0000313" key="3">
    <source>
        <dbReference type="Proteomes" id="UP000219338"/>
    </source>
</evidence>
<feature type="compositionally biased region" description="Basic and acidic residues" evidence="1">
    <location>
        <begin position="74"/>
        <end position="83"/>
    </location>
</feature>
<feature type="compositionally biased region" description="Low complexity" evidence="1">
    <location>
        <begin position="22"/>
        <end position="31"/>
    </location>
</feature>
<protein>
    <submittedName>
        <fullName evidence="2">Uncharacterized protein</fullName>
    </submittedName>
</protein>
<name>A0A284S5H8_ARMOS</name>
<keyword evidence="3" id="KW-1185">Reference proteome</keyword>
<sequence length="398" mass="44088">MASSSPPTDDSDPNCQPPSPPTTFSLTPAPSNSYTSRSRRHQLGAPPPQCNATPGPSGTRQTPTPPPSSPELEVNDRDLRARYEQFPPPPMTPLTYHPQNGPYYPSNPALSWASPLFPPGGYSYDLPAGMIPGQRTTAPMTISDDEDLNTLEPSHSEPDLPESISSASRTPSPPPRPLAFTYHGKYDPLNIDGPDFEWNELSAVDILILRPHRTAAWELRRQDVEERYQLSREGRTPMGWYLAVERGDPIPALGRDVTIAARIFHNRNRDDYGPAPGSGWSSPYLSWPLDNERRMLPDSNQFDTFNEDEETFGGYTTEVYGDYQGSTLAPSYPFPFPDAPPRTIQQHGQYHGPKTSRLYAGANEGAEGSNTNPPTDPPQPSNEERLLQARELLAIKDR</sequence>
<dbReference type="EMBL" id="FUEG01000034">
    <property type="protein sequence ID" value="SJL16265.1"/>
    <property type="molecule type" value="Genomic_DNA"/>
</dbReference>
<organism evidence="2 3">
    <name type="scientific">Armillaria ostoyae</name>
    <name type="common">Armillaria root rot fungus</name>
    <dbReference type="NCBI Taxonomy" id="47428"/>
    <lineage>
        <taxon>Eukaryota</taxon>
        <taxon>Fungi</taxon>
        <taxon>Dikarya</taxon>
        <taxon>Basidiomycota</taxon>
        <taxon>Agaricomycotina</taxon>
        <taxon>Agaricomycetes</taxon>
        <taxon>Agaricomycetidae</taxon>
        <taxon>Agaricales</taxon>
        <taxon>Marasmiineae</taxon>
        <taxon>Physalacriaceae</taxon>
        <taxon>Armillaria</taxon>
    </lineage>
</organism>
<evidence type="ECO:0000313" key="2">
    <source>
        <dbReference type="EMBL" id="SJL16265.1"/>
    </source>
</evidence>
<reference evidence="3" key="1">
    <citation type="journal article" date="2017" name="Nat. Ecol. Evol.">
        <title>Genome expansion and lineage-specific genetic innovations in the forest pathogenic fungi Armillaria.</title>
        <authorList>
            <person name="Sipos G."/>
            <person name="Prasanna A.N."/>
            <person name="Walter M.C."/>
            <person name="O'Connor E."/>
            <person name="Balint B."/>
            <person name="Krizsan K."/>
            <person name="Kiss B."/>
            <person name="Hess J."/>
            <person name="Varga T."/>
            <person name="Slot J."/>
            <person name="Riley R."/>
            <person name="Boka B."/>
            <person name="Rigling D."/>
            <person name="Barry K."/>
            <person name="Lee J."/>
            <person name="Mihaltcheva S."/>
            <person name="LaButti K."/>
            <person name="Lipzen A."/>
            <person name="Waldron R."/>
            <person name="Moloney N.M."/>
            <person name="Sperisen C."/>
            <person name="Kredics L."/>
            <person name="Vagvoelgyi C."/>
            <person name="Patrignani A."/>
            <person name="Fitzpatrick D."/>
            <person name="Nagy I."/>
            <person name="Doyle S."/>
            <person name="Anderson J.B."/>
            <person name="Grigoriev I.V."/>
            <person name="Gueldener U."/>
            <person name="Muensterkoetter M."/>
            <person name="Nagy L.G."/>
        </authorList>
    </citation>
    <scope>NUCLEOTIDE SEQUENCE [LARGE SCALE GENOMIC DNA]</scope>
    <source>
        <strain evidence="3">C18/9</strain>
    </source>
</reference>
<evidence type="ECO:0000256" key="1">
    <source>
        <dbReference type="SAM" id="MobiDB-lite"/>
    </source>
</evidence>
<dbReference type="AlphaFoldDB" id="A0A284S5H8"/>
<feature type="region of interest" description="Disordered" evidence="1">
    <location>
        <begin position="334"/>
        <end position="384"/>
    </location>
</feature>
<gene>
    <name evidence="2" type="ORF">ARMOST_19785</name>
</gene>
<dbReference type="Proteomes" id="UP000219338">
    <property type="component" value="Unassembled WGS sequence"/>
</dbReference>
<feature type="compositionally biased region" description="Low complexity" evidence="1">
    <location>
        <begin position="53"/>
        <end position="62"/>
    </location>
</feature>
<proteinExistence type="predicted"/>
<feature type="region of interest" description="Disordered" evidence="1">
    <location>
        <begin position="1"/>
        <end position="100"/>
    </location>
</feature>
<accession>A0A284S5H8</accession>